<dbReference type="InterPro" id="IPR002885">
    <property type="entry name" value="PPR_rpt"/>
</dbReference>
<dbReference type="Pfam" id="PF12854">
    <property type="entry name" value="PPR_1"/>
    <property type="match status" value="2"/>
</dbReference>
<evidence type="ECO:0000256" key="1">
    <source>
        <dbReference type="ARBA" id="ARBA00007626"/>
    </source>
</evidence>
<feature type="repeat" description="PPR" evidence="3">
    <location>
        <begin position="204"/>
        <end position="238"/>
    </location>
</feature>
<evidence type="ECO:0000313" key="4">
    <source>
        <dbReference type="EMBL" id="KZV33304.1"/>
    </source>
</evidence>
<feature type="repeat" description="PPR" evidence="3">
    <location>
        <begin position="239"/>
        <end position="273"/>
    </location>
</feature>
<feature type="repeat" description="PPR" evidence="3">
    <location>
        <begin position="169"/>
        <end position="203"/>
    </location>
</feature>
<accession>A0A2Z7BFV9</accession>
<dbReference type="EMBL" id="KV005921">
    <property type="protein sequence ID" value="KZV33304.1"/>
    <property type="molecule type" value="Genomic_DNA"/>
</dbReference>
<dbReference type="PANTHER" id="PTHR47447">
    <property type="entry name" value="OS03G0856100 PROTEIN"/>
    <property type="match status" value="1"/>
</dbReference>
<keyword evidence="5" id="KW-1185">Reference proteome</keyword>
<feature type="repeat" description="PPR" evidence="3">
    <location>
        <begin position="344"/>
        <end position="378"/>
    </location>
</feature>
<keyword evidence="2" id="KW-0677">Repeat</keyword>
<dbReference type="NCBIfam" id="TIGR00756">
    <property type="entry name" value="PPR"/>
    <property type="match status" value="8"/>
</dbReference>
<dbReference type="OrthoDB" id="1731516at2759"/>
<protein>
    <submittedName>
        <fullName evidence="4">Pentatricopeptide repeat-containing protein mitochondrial-like</fullName>
    </submittedName>
</protein>
<feature type="repeat" description="PPR" evidence="3">
    <location>
        <begin position="379"/>
        <end position="413"/>
    </location>
</feature>
<dbReference type="PANTHER" id="PTHR47447:SF22">
    <property type="entry name" value="TETRATRICOPEPTIDE-LIKE HELICAL DOMAIN SUPERFAMILY"/>
    <property type="match status" value="1"/>
</dbReference>
<evidence type="ECO:0000256" key="3">
    <source>
        <dbReference type="PROSITE-ProRule" id="PRU00708"/>
    </source>
</evidence>
<dbReference type="Pfam" id="PF13041">
    <property type="entry name" value="PPR_2"/>
    <property type="match status" value="4"/>
</dbReference>
<dbReference type="AlphaFoldDB" id="A0A2Z7BFV9"/>
<reference evidence="4 5" key="1">
    <citation type="journal article" date="2015" name="Proc. Natl. Acad. Sci. U.S.A.">
        <title>The resurrection genome of Boea hygrometrica: A blueprint for survival of dehydration.</title>
        <authorList>
            <person name="Xiao L."/>
            <person name="Yang G."/>
            <person name="Zhang L."/>
            <person name="Yang X."/>
            <person name="Zhao S."/>
            <person name="Ji Z."/>
            <person name="Zhou Q."/>
            <person name="Hu M."/>
            <person name="Wang Y."/>
            <person name="Chen M."/>
            <person name="Xu Y."/>
            <person name="Jin H."/>
            <person name="Xiao X."/>
            <person name="Hu G."/>
            <person name="Bao F."/>
            <person name="Hu Y."/>
            <person name="Wan P."/>
            <person name="Li L."/>
            <person name="Deng X."/>
            <person name="Kuang T."/>
            <person name="Xiang C."/>
            <person name="Zhu J.K."/>
            <person name="Oliver M.J."/>
            <person name="He Y."/>
        </authorList>
    </citation>
    <scope>NUCLEOTIDE SEQUENCE [LARGE SCALE GENOMIC DNA]</scope>
    <source>
        <strain evidence="5">cv. XS01</strain>
    </source>
</reference>
<dbReference type="Proteomes" id="UP000250235">
    <property type="component" value="Unassembled WGS sequence"/>
</dbReference>
<gene>
    <name evidence="4" type="ORF">F511_05427</name>
</gene>
<feature type="repeat" description="PPR" evidence="3">
    <location>
        <begin position="28"/>
        <end position="62"/>
    </location>
</feature>
<feature type="repeat" description="PPR" evidence="3">
    <location>
        <begin position="274"/>
        <end position="308"/>
    </location>
</feature>
<comment type="similarity">
    <text evidence="1">Belongs to the PPR family. P subfamily.</text>
</comment>
<dbReference type="Pfam" id="PF01535">
    <property type="entry name" value="PPR"/>
    <property type="match status" value="2"/>
</dbReference>
<dbReference type="InterPro" id="IPR011990">
    <property type="entry name" value="TPR-like_helical_dom_sf"/>
</dbReference>
<sequence>MLSLSHTNNLDHALRLFDEMLRMSPLPGVVAFNKLLRAVVKMEHYSVALSMFGEMRESRVPADDYSFNIVIKCYSLMKRVDFGFAILVSFVKLGWKPVAATFTSLISGLFLEDRAPEALAFFKQLMSKELCELDKNMFHVLIHGFRKAGHSRLCHDLFRIVETGSLIPDVSTYSSVIHCLCKDGMVDDALQLLSSMIEKGVSPNVITYNPIIWGLCRFGRWKEVKSLLMEMATQKIYMNLFSWNIIVDALCKEGMANAALDLLDTMKRRNIRPDVITYGSLIGGYCVLGDMNEARRIFDSLNEKGLKPNIFCYDCLIDGYCKKAMIDEAWSLFLDVTSRGLKHTTFTYTTMLLGLFKQGRFAAGWKLFDEMQSRKVPPNLYTYNILLGGLCKTQRIDQAFALLHVMKETGVRPDLPTYGTIINGLCKNGKLGMGLLMNNEHFKVKTLLEEMTLMGFSADLTTVLMLVDKTQEEGRENYLLDMLPEHPHL</sequence>
<dbReference type="Gene3D" id="1.25.40.10">
    <property type="entry name" value="Tetratricopeptide repeat domain"/>
    <property type="match status" value="4"/>
</dbReference>
<feature type="repeat" description="PPR" evidence="3">
    <location>
        <begin position="309"/>
        <end position="343"/>
    </location>
</feature>
<organism evidence="4 5">
    <name type="scientific">Dorcoceras hygrometricum</name>
    <dbReference type="NCBI Taxonomy" id="472368"/>
    <lineage>
        <taxon>Eukaryota</taxon>
        <taxon>Viridiplantae</taxon>
        <taxon>Streptophyta</taxon>
        <taxon>Embryophyta</taxon>
        <taxon>Tracheophyta</taxon>
        <taxon>Spermatophyta</taxon>
        <taxon>Magnoliopsida</taxon>
        <taxon>eudicotyledons</taxon>
        <taxon>Gunneridae</taxon>
        <taxon>Pentapetalae</taxon>
        <taxon>asterids</taxon>
        <taxon>lamiids</taxon>
        <taxon>Lamiales</taxon>
        <taxon>Gesneriaceae</taxon>
        <taxon>Didymocarpoideae</taxon>
        <taxon>Trichosporeae</taxon>
        <taxon>Loxocarpinae</taxon>
        <taxon>Dorcoceras</taxon>
    </lineage>
</organism>
<proteinExistence type="inferred from homology"/>
<name>A0A2Z7BFV9_9LAMI</name>
<dbReference type="PROSITE" id="PS51375">
    <property type="entry name" value="PPR"/>
    <property type="match status" value="8"/>
</dbReference>
<evidence type="ECO:0000313" key="5">
    <source>
        <dbReference type="Proteomes" id="UP000250235"/>
    </source>
</evidence>
<evidence type="ECO:0000256" key="2">
    <source>
        <dbReference type="ARBA" id="ARBA00022737"/>
    </source>
</evidence>